<dbReference type="PANTHER" id="PTHR33713:SF6">
    <property type="entry name" value="ANTITOXIN YEFM"/>
    <property type="match status" value="1"/>
</dbReference>
<dbReference type="InterPro" id="IPR006442">
    <property type="entry name" value="Antitoxin_Phd/YefM"/>
</dbReference>
<sequence length="93" mass="10200">MNILSYSEARASFKQTMDAVCRDHDPAVITRQNGGSVVMLSLSDYNSITETLYLLGSEKNAARLRSSIAQIKAGKALKRELISCGEEESETTE</sequence>
<organism evidence="2">
    <name type="scientific">uncultured prokaryote</name>
    <dbReference type="NCBI Taxonomy" id="198431"/>
    <lineage>
        <taxon>unclassified sequences</taxon>
        <taxon>environmental samples</taxon>
    </lineage>
</organism>
<evidence type="ECO:0008006" key="3">
    <source>
        <dbReference type="Google" id="ProtNLM"/>
    </source>
</evidence>
<accession>A0A0H5QHG9</accession>
<comment type="similarity">
    <text evidence="1">Belongs to the phD/YefM antitoxin family.</text>
</comment>
<proteinExistence type="inferred from homology"/>
<dbReference type="AlphaFoldDB" id="A0A0H5QHG9"/>
<dbReference type="SUPFAM" id="SSF143120">
    <property type="entry name" value="YefM-like"/>
    <property type="match status" value="1"/>
</dbReference>
<protein>
    <recommendedName>
        <fullName evidence="3">Antitoxin</fullName>
    </recommendedName>
</protein>
<dbReference type="NCBIfam" id="TIGR01552">
    <property type="entry name" value="phd_fam"/>
    <property type="match status" value="1"/>
</dbReference>
<dbReference type="EMBL" id="LN853224">
    <property type="protein sequence ID" value="CRY95332.1"/>
    <property type="molecule type" value="Genomic_DNA"/>
</dbReference>
<reference evidence="2" key="1">
    <citation type="submission" date="2015-06" db="EMBL/GenBank/DDBJ databases">
        <authorList>
            <person name="Joergensen T."/>
        </authorList>
    </citation>
    <scope>NUCLEOTIDE SEQUENCE</scope>
    <source>
        <plasmid evidence="2">pRGRH0593</plasmid>
    </source>
</reference>
<name>A0A0H5QHG9_9ZZZZ</name>
<evidence type="ECO:0000313" key="2">
    <source>
        <dbReference type="EMBL" id="CRY95332.1"/>
    </source>
</evidence>
<geneLocation type="plasmid" evidence="2">
    <name>pRGRH0593</name>
</geneLocation>
<dbReference type="Pfam" id="PF02604">
    <property type="entry name" value="PhdYeFM_antitox"/>
    <property type="match status" value="1"/>
</dbReference>
<dbReference type="PANTHER" id="PTHR33713">
    <property type="entry name" value="ANTITOXIN YAFN-RELATED"/>
    <property type="match status" value="1"/>
</dbReference>
<dbReference type="InterPro" id="IPR051405">
    <property type="entry name" value="phD/YefM_antitoxin"/>
</dbReference>
<dbReference type="InterPro" id="IPR036165">
    <property type="entry name" value="YefM-like_sf"/>
</dbReference>
<reference evidence="2" key="2">
    <citation type="submission" date="2015-07" db="EMBL/GenBank/DDBJ databases">
        <title>Plasmids, circular viruses and viroids from rat gut.</title>
        <authorList>
            <person name="Jorgensen T.J."/>
            <person name="Hansen M.A."/>
            <person name="Xu Z."/>
            <person name="Tabak M.A."/>
            <person name="Sorensen S.J."/>
            <person name="Hansen L.H."/>
        </authorList>
    </citation>
    <scope>NUCLEOTIDE SEQUENCE</scope>
    <source>
        <plasmid evidence="2">pRGRH0593</plasmid>
    </source>
</reference>
<evidence type="ECO:0000256" key="1">
    <source>
        <dbReference type="ARBA" id="ARBA00009981"/>
    </source>
</evidence>
<keyword evidence="2" id="KW-0614">Plasmid</keyword>
<dbReference type="Gene3D" id="3.40.1620.10">
    <property type="entry name" value="YefM-like domain"/>
    <property type="match status" value="1"/>
</dbReference>
<dbReference type="Gene3D" id="6.10.250.330">
    <property type="match status" value="1"/>
</dbReference>